<dbReference type="GO" id="GO:0000271">
    <property type="term" value="P:polysaccharide biosynthetic process"/>
    <property type="evidence" value="ECO:0007669"/>
    <property type="project" value="TreeGrafter"/>
</dbReference>
<dbReference type="Proteomes" id="UP000487350">
    <property type="component" value="Unassembled WGS sequence"/>
</dbReference>
<evidence type="ECO:0000313" key="3">
    <source>
        <dbReference type="EMBL" id="MRD47337.1"/>
    </source>
</evidence>
<dbReference type="GO" id="GO:0016020">
    <property type="term" value="C:membrane"/>
    <property type="evidence" value="ECO:0007669"/>
    <property type="project" value="TreeGrafter"/>
</dbReference>
<feature type="domain" description="Acyltransferase 3" evidence="2">
    <location>
        <begin position="7"/>
        <end position="319"/>
    </location>
</feature>
<dbReference type="InterPro" id="IPR002656">
    <property type="entry name" value="Acyl_transf_3_dom"/>
</dbReference>
<feature type="transmembrane region" description="Helical" evidence="1">
    <location>
        <begin position="178"/>
        <end position="199"/>
    </location>
</feature>
<dbReference type="Pfam" id="PF01757">
    <property type="entry name" value="Acyl_transf_3"/>
    <property type="match status" value="1"/>
</dbReference>
<dbReference type="RefSeq" id="WP_153584679.1">
    <property type="nucleotide sequence ID" value="NZ_WJBU01000008.1"/>
</dbReference>
<evidence type="ECO:0000313" key="4">
    <source>
        <dbReference type="Proteomes" id="UP000487350"/>
    </source>
</evidence>
<feature type="transmembrane region" description="Helical" evidence="1">
    <location>
        <begin position="211"/>
        <end position="233"/>
    </location>
</feature>
<keyword evidence="3" id="KW-0012">Acyltransferase</keyword>
<dbReference type="EMBL" id="WJBU01000008">
    <property type="protein sequence ID" value="MRD47337.1"/>
    <property type="molecule type" value="Genomic_DNA"/>
</dbReference>
<feature type="transmembrane region" description="Helical" evidence="1">
    <location>
        <begin position="301"/>
        <end position="323"/>
    </location>
</feature>
<accession>A0A844B745</accession>
<keyword evidence="1" id="KW-0812">Transmembrane</keyword>
<feature type="transmembrane region" description="Helical" evidence="1">
    <location>
        <begin position="154"/>
        <end position="172"/>
    </location>
</feature>
<feature type="transmembrane region" description="Helical" evidence="1">
    <location>
        <begin position="81"/>
        <end position="98"/>
    </location>
</feature>
<comment type="caution">
    <text evidence="3">The sequence shown here is derived from an EMBL/GenBank/DDBJ whole genome shotgun (WGS) entry which is preliminary data.</text>
</comment>
<keyword evidence="3" id="KW-0808">Transferase</keyword>
<sequence length="341" mass="37671">MRDESPNLDLLRTIAVALVYISHLLNYVGWGYDGAFRLTSLGFMGVAIFFVHTSLVLMMSMHRQQPGPLAVPFFIRRVMRIYPLSITAVLVMTLAAVMQQRPVDAWVVVTNLLLVQNIADVQSIPPPLWSLPYEVQMYLLLPAVFIATRSAGRVRFVLLGWVLSIVAFALAWTGGWFLGAVLLKYVPCFLPGIVAYLLMRDRERRASFPPARIFGVLVLCVALIPVAAAWGSASAGDGLGRTLIFAWGLCMAIGLMLPFVRQIRNPQLTAIVKTIATYSYGIYLIHAPVMDLMFARLHAPWVVQFAASVALTALIVFAAHHLIEQPAIRLGRRLSQSATAV</sequence>
<feature type="transmembrane region" description="Helical" evidence="1">
    <location>
        <begin position="38"/>
        <end position="60"/>
    </location>
</feature>
<organism evidence="3 4">
    <name type="scientific">Caenimonas koreensis DSM 17982</name>
    <dbReference type="NCBI Taxonomy" id="1121255"/>
    <lineage>
        <taxon>Bacteria</taxon>
        <taxon>Pseudomonadati</taxon>
        <taxon>Pseudomonadota</taxon>
        <taxon>Betaproteobacteria</taxon>
        <taxon>Burkholderiales</taxon>
        <taxon>Comamonadaceae</taxon>
        <taxon>Caenimonas</taxon>
    </lineage>
</organism>
<reference evidence="3 4" key="1">
    <citation type="submission" date="2019-11" db="EMBL/GenBank/DDBJ databases">
        <title>Caenimonas koreensis gen. nov., sp. nov., isolated from activated sludge.</title>
        <authorList>
            <person name="Seung H.R."/>
        </authorList>
    </citation>
    <scope>NUCLEOTIDE SEQUENCE [LARGE SCALE GENOMIC DNA]</scope>
    <source>
        <strain evidence="3 4">EMB320</strain>
    </source>
</reference>
<protein>
    <submittedName>
        <fullName evidence="3">Acyltransferase family protein</fullName>
    </submittedName>
</protein>
<dbReference type="PANTHER" id="PTHR23028:SF53">
    <property type="entry name" value="ACYL_TRANSF_3 DOMAIN-CONTAINING PROTEIN"/>
    <property type="match status" value="1"/>
</dbReference>
<dbReference type="GO" id="GO:0016747">
    <property type="term" value="F:acyltransferase activity, transferring groups other than amino-acyl groups"/>
    <property type="evidence" value="ECO:0007669"/>
    <property type="project" value="InterPro"/>
</dbReference>
<feature type="transmembrane region" description="Helical" evidence="1">
    <location>
        <begin position="271"/>
        <end position="289"/>
    </location>
</feature>
<feature type="transmembrane region" description="Helical" evidence="1">
    <location>
        <begin position="239"/>
        <end position="259"/>
    </location>
</feature>
<dbReference type="PANTHER" id="PTHR23028">
    <property type="entry name" value="ACETYLTRANSFERASE"/>
    <property type="match status" value="1"/>
</dbReference>
<dbReference type="AlphaFoldDB" id="A0A844B745"/>
<feature type="transmembrane region" description="Helical" evidence="1">
    <location>
        <begin position="12"/>
        <end position="32"/>
    </location>
</feature>
<gene>
    <name evidence="3" type="ORF">GHT07_08600</name>
</gene>
<dbReference type="OrthoDB" id="9814807at2"/>
<evidence type="ECO:0000259" key="2">
    <source>
        <dbReference type="Pfam" id="PF01757"/>
    </source>
</evidence>
<evidence type="ECO:0000256" key="1">
    <source>
        <dbReference type="SAM" id="Phobius"/>
    </source>
</evidence>
<keyword evidence="1" id="KW-0472">Membrane</keyword>
<keyword evidence="1" id="KW-1133">Transmembrane helix</keyword>
<keyword evidence="4" id="KW-1185">Reference proteome</keyword>
<dbReference type="InterPro" id="IPR050879">
    <property type="entry name" value="Acyltransferase_3"/>
</dbReference>
<proteinExistence type="predicted"/>
<name>A0A844B745_9BURK</name>